<keyword evidence="4" id="KW-1185">Reference proteome</keyword>
<dbReference type="InterPro" id="IPR014593">
    <property type="entry name" value="UCP034961_SH3_2"/>
</dbReference>
<proteinExistence type="predicted"/>
<sequence>MKYIVIQSHVSNYPNPISLEKGDTVLIGNKYVGPENWNNWVYCYEERNNREGWVPEQIIHSKSKSVGFIIERYTAKELNVNVGEILVGSKELNGWIWCENVDKEAEGWVPKQNLGIS</sequence>
<dbReference type="PROSITE" id="PS50002">
    <property type="entry name" value="SH3"/>
    <property type="match status" value="1"/>
</dbReference>
<evidence type="ECO:0000256" key="1">
    <source>
        <dbReference type="ARBA" id="ARBA00022443"/>
    </source>
</evidence>
<dbReference type="AlphaFoldDB" id="A0A073KJX9"/>
<dbReference type="InterPro" id="IPR036028">
    <property type="entry name" value="SH3-like_dom_sf"/>
</dbReference>
<dbReference type="Gene3D" id="2.30.30.40">
    <property type="entry name" value="SH3 Domains"/>
    <property type="match status" value="1"/>
</dbReference>
<evidence type="ECO:0000313" key="4">
    <source>
        <dbReference type="Proteomes" id="UP000027778"/>
    </source>
</evidence>
<dbReference type="eggNOG" id="ENOG503302Y">
    <property type="taxonomic scope" value="Bacteria"/>
</dbReference>
<accession>A0A073KJX9</accession>
<evidence type="ECO:0000259" key="2">
    <source>
        <dbReference type="PROSITE" id="PS50002"/>
    </source>
</evidence>
<dbReference type="SUPFAM" id="SSF50044">
    <property type="entry name" value="SH3-domain"/>
    <property type="match status" value="2"/>
</dbReference>
<feature type="domain" description="SH3" evidence="2">
    <location>
        <begin position="1"/>
        <end position="64"/>
    </location>
</feature>
<name>A0A073KJX9_9BACI</name>
<dbReference type="OrthoDB" id="1030757at2"/>
<comment type="caution">
    <text evidence="3">The sequence shown here is derived from an EMBL/GenBank/DDBJ whole genome shotgun (WGS) entry which is preliminary data.</text>
</comment>
<dbReference type="PIRSF" id="PIRSF034961">
    <property type="entry name" value="UCP034961_SH3_2"/>
    <property type="match status" value="1"/>
</dbReference>
<organism evidence="3 4">
    <name type="scientific">Bacillus gaemokensis</name>
    <dbReference type="NCBI Taxonomy" id="574375"/>
    <lineage>
        <taxon>Bacteria</taxon>
        <taxon>Bacillati</taxon>
        <taxon>Bacillota</taxon>
        <taxon>Bacilli</taxon>
        <taxon>Bacillales</taxon>
        <taxon>Bacillaceae</taxon>
        <taxon>Bacillus</taxon>
        <taxon>Bacillus cereus group</taxon>
    </lineage>
</organism>
<protein>
    <recommendedName>
        <fullName evidence="2">SH3 domain-containing protein</fullName>
    </recommendedName>
</protein>
<gene>
    <name evidence="3" type="ORF">BAGA_16815</name>
</gene>
<dbReference type="EMBL" id="JOTM01000027">
    <property type="protein sequence ID" value="KEK22633.1"/>
    <property type="molecule type" value="Genomic_DNA"/>
</dbReference>
<dbReference type="STRING" id="574375.AZF08_14595"/>
<keyword evidence="1" id="KW-0728">SH3 domain</keyword>
<dbReference type="RefSeq" id="WP_033677011.1">
    <property type="nucleotide sequence ID" value="NZ_JOTM01000027.1"/>
</dbReference>
<reference evidence="3 4" key="1">
    <citation type="submission" date="2014-06" db="EMBL/GenBank/DDBJ databases">
        <title>Draft genome sequence of Bacillus gaemokensis JCM 15801 (MCCC 1A00707).</title>
        <authorList>
            <person name="Lai Q."/>
            <person name="Liu Y."/>
            <person name="Shao Z."/>
        </authorList>
    </citation>
    <scope>NUCLEOTIDE SEQUENCE [LARGE SCALE GENOMIC DNA]</scope>
    <source>
        <strain evidence="3 4">JCM 15801</strain>
    </source>
</reference>
<dbReference type="InterPro" id="IPR001452">
    <property type="entry name" value="SH3_domain"/>
</dbReference>
<dbReference type="Proteomes" id="UP000027778">
    <property type="component" value="Unassembled WGS sequence"/>
</dbReference>
<dbReference type="Pfam" id="PF07653">
    <property type="entry name" value="SH3_2"/>
    <property type="match status" value="2"/>
</dbReference>
<evidence type="ECO:0000313" key="3">
    <source>
        <dbReference type="EMBL" id="KEK22633.1"/>
    </source>
</evidence>